<evidence type="ECO:0000256" key="1">
    <source>
        <dbReference type="ARBA" id="ARBA00001966"/>
    </source>
</evidence>
<keyword evidence="3" id="KW-0479">Metal-binding</keyword>
<sequence length="435" mass="48128">MPSYFNAGHHTPMYSVAGHVRGLPHVQQVDVCEAGVLNMNWKAVGDLLYQGEYDVIAMMNDFDAIDGFARFTEYARALSPNTRLITFGRLSSMNPGFFRTYDLDAVVESGDYECGVASYLSARAEQPAEELPGGLPGVAVRTAEGWRGPSGTGAVLEPGAWTLPDVAEIPYAAYDRLYVRDEDKFCGIPFRRELVVPVARGCPIGCEFCEVPEIFGLRERRLSVDATVEYIERAYAAAPFEYVAFYAPTFTLNRRWVSELCGRFLAGPLSPRWKCATTVHHLDEELVGEMGAAGCVRVSVGLETLDEAGHEGLPRAKRIHRERFSRLAAWCDKAGVELNAFVIVGLPGTTVSGTKDTMAFARSLGARVRPTMYTPIHHLTADMSPGEVARYNRQLRTDPAPSPDDRDWHGFVFGPEDRPTTVYERVPRHAPQASR</sequence>
<dbReference type="STRING" id="83656.B1H18_01540"/>
<dbReference type="PROSITE" id="PS51918">
    <property type="entry name" value="RADICAL_SAM"/>
    <property type="match status" value="1"/>
</dbReference>
<comment type="cofactor">
    <cofactor evidence="1">
        <name>[4Fe-4S] cluster</name>
        <dbReference type="ChEBI" id="CHEBI:49883"/>
    </cofactor>
</comment>
<dbReference type="Proteomes" id="UP000190539">
    <property type="component" value="Unassembled WGS sequence"/>
</dbReference>
<evidence type="ECO:0000259" key="7">
    <source>
        <dbReference type="PROSITE" id="PS51918"/>
    </source>
</evidence>
<evidence type="ECO:0000313" key="8">
    <source>
        <dbReference type="EMBL" id="OON82749.1"/>
    </source>
</evidence>
<evidence type="ECO:0000256" key="5">
    <source>
        <dbReference type="ARBA" id="ARBA00023014"/>
    </source>
</evidence>
<evidence type="ECO:0000256" key="3">
    <source>
        <dbReference type="ARBA" id="ARBA00022723"/>
    </source>
</evidence>
<feature type="region of interest" description="Disordered" evidence="6">
    <location>
        <begin position="395"/>
        <end position="435"/>
    </location>
</feature>
<organism evidence="8 9">
    <name type="scientific">Streptomyces tsukubensis</name>
    <dbReference type="NCBI Taxonomy" id="83656"/>
    <lineage>
        <taxon>Bacteria</taxon>
        <taxon>Bacillati</taxon>
        <taxon>Actinomycetota</taxon>
        <taxon>Actinomycetes</taxon>
        <taxon>Kitasatosporales</taxon>
        <taxon>Streptomycetaceae</taxon>
        <taxon>Streptomyces</taxon>
    </lineage>
</organism>
<evidence type="ECO:0000256" key="6">
    <source>
        <dbReference type="SAM" id="MobiDB-lite"/>
    </source>
</evidence>
<keyword evidence="4" id="KW-0408">Iron</keyword>
<dbReference type="CDD" id="cd01335">
    <property type="entry name" value="Radical_SAM"/>
    <property type="match status" value="1"/>
</dbReference>
<accession>A0A1V4AFB6</accession>
<proteinExistence type="predicted"/>
<reference evidence="8 9" key="1">
    <citation type="submission" date="2017-02" db="EMBL/GenBank/DDBJ databases">
        <title>Draft Genome Sequence of Streptomyces tsukubaensis F601, a Producer of the immunosuppressant tacrolimus FK506.</title>
        <authorList>
            <person name="Zong G."/>
            <person name="Zhong C."/>
            <person name="Fu J."/>
            <person name="Qin R."/>
            <person name="Cao G."/>
        </authorList>
    </citation>
    <scope>NUCLEOTIDE SEQUENCE [LARGE SCALE GENOMIC DNA]</scope>
    <source>
        <strain evidence="8 9">F601</strain>
    </source>
</reference>
<keyword evidence="9" id="KW-1185">Reference proteome</keyword>
<dbReference type="InterPro" id="IPR051198">
    <property type="entry name" value="BchE-like"/>
</dbReference>
<dbReference type="EMBL" id="MVFC01000001">
    <property type="protein sequence ID" value="OON82749.1"/>
    <property type="molecule type" value="Genomic_DNA"/>
</dbReference>
<keyword evidence="5" id="KW-0411">Iron-sulfur</keyword>
<dbReference type="GO" id="GO:0005829">
    <property type="term" value="C:cytosol"/>
    <property type="evidence" value="ECO:0007669"/>
    <property type="project" value="TreeGrafter"/>
</dbReference>
<dbReference type="InterPro" id="IPR007197">
    <property type="entry name" value="rSAM"/>
</dbReference>
<feature type="compositionally biased region" description="Basic and acidic residues" evidence="6">
    <location>
        <begin position="403"/>
        <end position="419"/>
    </location>
</feature>
<dbReference type="InterPro" id="IPR006638">
    <property type="entry name" value="Elp3/MiaA/NifB-like_rSAM"/>
</dbReference>
<keyword evidence="2" id="KW-0949">S-adenosyl-L-methionine</keyword>
<dbReference type="Pfam" id="PF04055">
    <property type="entry name" value="Radical_SAM"/>
    <property type="match status" value="1"/>
</dbReference>
<dbReference type="GO" id="GO:0051536">
    <property type="term" value="F:iron-sulfur cluster binding"/>
    <property type="evidence" value="ECO:0007669"/>
    <property type="project" value="UniProtKB-KW"/>
</dbReference>
<comment type="caution">
    <text evidence="8">The sequence shown here is derived from an EMBL/GenBank/DDBJ whole genome shotgun (WGS) entry which is preliminary data.</text>
</comment>
<dbReference type="GO" id="GO:0046872">
    <property type="term" value="F:metal ion binding"/>
    <property type="evidence" value="ECO:0007669"/>
    <property type="project" value="UniProtKB-KW"/>
</dbReference>
<dbReference type="InterPro" id="IPR023404">
    <property type="entry name" value="rSAM_horseshoe"/>
</dbReference>
<gene>
    <name evidence="8" type="ORF">B1H18_01540</name>
</gene>
<dbReference type="SMART" id="SM00729">
    <property type="entry name" value="Elp3"/>
    <property type="match status" value="1"/>
</dbReference>
<evidence type="ECO:0000313" key="9">
    <source>
        <dbReference type="Proteomes" id="UP000190539"/>
    </source>
</evidence>
<dbReference type="SFLD" id="SFLDS00029">
    <property type="entry name" value="Radical_SAM"/>
    <property type="match status" value="1"/>
</dbReference>
<dbReference type="PANTHER" id="PTHR43409">
    <property type="entry name" value="ANAEROBIC MAGNESIUM-PROTOPORPHYRIN IX MONOMETHYL ESTER CYCLASE-RELATED"/>
    <property type="match status" value="1"/>
</dbReference>
<evidence type="ECO:0000256" key="2">
    <source>
        <dbReference type="ARBA" id="ARBA00022691"/>
    </source>
</evidence>
<evidence type="ECO:0000256" key="4">
    <source>
        <dbReference type="ARBA" id="ARBA00023004"/>
    </source>
</evidence>
<dbReference type="PANTHER" id="PTHR43409:SF16">
    <property type="entry name" value="SLR0320 PROTEIN"/>
    <property type="match status" value="1"/>
</dbReference>
<dbReference type="Gene3D" id="3.80.30.20">
    <property type="entry name" value="tm_1862 like domain"/>
    <property type="match status" value="1"/>
</dbReference>
<dbReference type="GO" id="GO:0003824">
    <property type="term" value="F:catalytic activity"/>
    <property type="evidence" value="ECO:0007669"/>
    <property type="project" value="InterPro"/>
</dbReference>
<dbReference type="InterPro" id="IPR058240">
    <property type="entry name" value="rSAM_sf"/>
</dbReference>
<protein>
    <recommendedName>
        <fullName evidence="7">Radical SAM core domain-containing protein</fullName>
    </recommendedName>
</protein>
<feature type="domain" description="Radical SAM core" evidence="7">
    <location>
        <begin position="188"/>
        <end position="404"/>
    </location>
</feature>
<name>A0A1V4AFB6_9ACTN</name>
<dbReference type="AlphaFoldDB" id="A0A1V4AFB6"/>
<dbReference type="SUPFAM" id="SSF102114">
    <property type="entry name" value="Radical SAM enzymes"/>
    <property type="match status" value="1"/>
</dbReference>
<dbReference type="SFLD" id="SFLDG01082">
    <property type="entry name" value="B12-binding_domain_containing"/>
    <property type="match status" value="1"/>
</dbReference>